<dbReference type="RefSeq" id="WP_331255594.1">
    <property type="nucleotide sequence ID" value="NZ_CP133270.1"/>
</dbReference>
<name>A0ABZ2C3Y8_9PROT</name>
<evidence type="ECO:0008006" key="3">
    <source>
        <dbReference type="Google" id="ProtNLM"/>
    </source>
</evidence>
<reference evidence="1 2" key="1">
    <citation type="journal article" date="2024" name="Environ. Microbiol.">
        <title>Novel evolutionary insights on the interactions of the Holosporales (Alphaproteobacteria) with eukaryotic hosts from comparative genomics.</title>
        <authorList>
            <person name="Giovannini M."/>
            <person name="Petroni G."/>
            <person name="Castelli M."/>
        </authorList>
    </citation>
    <scope>NUCLEOTIDE SEQUENCE [LARGE SCALE GENOMIC DNA]</scope>
    <source>
        <strain evidence="1 2">US_Bl 15I1</strain>
    </source>
</reference>
<protein>
    <recommendedName>
        <fullName evidence="3">Serine protease</fullName>
    </recommendedName>
</protein>
<dbReference type="EMBL" id="CP133270">
    <property type="protein sequence ID" value="WVX66768.1"/>
    <property type="molecule type" value="Genomic_DNA"/>
</dbReference>
<dbReference type="InterPro" id="IPR009003">
    <property type="entry name" value="Peptidase_S1_PA"/>
</dbReference>
<organism evidence="1 2">
    <name type="scientific">Candidatus Bealeia paramacronuclearis</name>
    <dbReference type="NCBI Taxonomy" id="1921001"/>
    <lineage>
        <taxon>Bacteria</taxon>
        <taxon>Pseudomonadati</taxon>
        <taxon>Pseudomonadota</taxon>
        <taxon>Alphaproteobacteria</taxon>
        <taxon>Holosporales</taxon>
        <taxon>Holosporaceae</taxon>
        <taxon>Candidatus Bealeia</taxon>
    </lineage>
</organism>
<dbReference type="Proteomes" id="UP001330434">
    <property type="component" value="Chromosome"/>
</dbReference>
<sequence>MTRELKNFSLFAYSILFFSYSLPAAYHKHIWEGSNPFYTPVGKILTRSNSATGTVMTTRNGNPFILTAKHAIIPGEDIYFNSGQTHYKISSVLTPFSPSVDLAVLFPESSIENNQLLLSSAIPIHRASPIFPVDVSGISTVYTNQINEFQSTLSSIKILGTYQDLSIPYYAAGFGAPVISFSRDFGLLDATSVGHYRSAFKLQFDFLKSVDFHYFNFNRLLGLNLKSQHTLYFKGNFENGNDFRNSSPGFSGSPVFGYYGEPIGIITASTNLNSIFPNKYLLFNLLRQNFGTYFFPWNSFSYYEYPFRRHVIYKHQNTIVEPLFPHKENIELTVDIHYENHSKDEN</sequence>
<keyword evidence="2" id="KW-1185">Reference proteome</keyword>
<accession>A0ABZ2C3Y8</accession>
<gene>
    <name evidence="1" type="ORF">Bealeia1_00953</name>
</gene>
<proteinExistence type="predicted"/>
<evidence type="ECO:0000313" key="2">
    <source>
        <dbReference type="Proteomes" id="UP001330434"/>
    </source>
</evidence>
<dbReference type="SUPFAM" id="SSF50494">
    <property type="entry name" value="Trypsin-like serine proteases"/>
    <property type="match status" value="1"/>
</dbReference>
<evidence type="ECO:0000313" key="1">
    <source>
        <dbReference type="EMBL" id="WVX66768.1"/>
    </source>
</evidence>